<proteinExistence type="predicted"/>
<name>A0A6V8QIU3_9ACTN</name>
<dbReference type="GO" id="GO:0006779">
    <property type="term" value="P:porphyrin-containing compound biosynthetic process"/>
    <property type="evidence" value="ECO:0007669"/>
    <property type="project" value="InterPro"/>
</dbReference>
<gene>
    <name evidence="2" type="ORF">HKBW3S34_00351</name>
    <name evidence="3" type="ORF">HKBW3S44_00151</name>
    <name evidence="4" type="ORF">HKBW3S47_01789</name>
</gene>
<evidence type="ECO:0000313" key="2">
    <source>
        <dbReference type="EMBL" id="GFP29431.1"/>
    </source>
</evidence>
<keyword evidence="7" id="KW-1185">Reference proteome</keyword>
<accession>A0A6V8QIU3</accession>
<sequence length="408" mass="47145">MNSRERVLTALSYEEPDMVPIDFGAMRSTGIMAMAYNGLKAYLGINRGETRVYDLFQMLADPELEIIDRMEGDVVQLHRLKPALGIKITAWKEWHLPDGSLCKVPQDFNPIEYEPGSYEVWDGDLCARMPRGALYFDMVHFPLQHAQSVEEVQRYLKENPLELIGEEEFTWLQENSLRLYENTDKAILGAFGGNILEGGQFAFGWQKFMTDILANREMIEYFLDRLVENYLENLKRYIRAVQGHVHIIQMGDDLGTQTGLQISPQLYRQVIKPRQTQLYEYIHRHSQMLVFLHSCGSIYEIIPDLIEIGVNILNPVQTSAYGMDPVWLKRQFGKYLTFWGGGCDTQSVLPRARAEEIREHVRERMRIFAPGGGFVFTQIHNIQANVPPENTLALYEAAKEFRRYPLQP</sequence>
<dbReference type="PANTHER" id="PTHR47099">
    <property type="entry name" value="METHYLCOBAMIDE:COM METHYLTRANSFERASE MTBA"/>
    <property type="match status" value="1"/>
</dbReference>
<dbReference type="PANTHER" id="PTHR47099:SF1">
    <property type="entry name" value="METHYLCOBAMIDE:COM METHYLTRANSFERASE MTBA"/>
    <property type="match status" value="1"/>
</dbReference>
<evidence type="ECO:0000313" key="3">
    <source>
        <dbReference type="EMBL" id="GFP36468.1"/>
    </source>
</evidence>
<evidence type="ECO:0000313" key="5">
    <source>
        <dbReference type="Proteomes" id="UP000561271"/>
    </source>
</evidence>
<organism evidence="3 5">
    <name type="scientific">Candidatus Hakubella thermalkaliphila</name>
    <dbReference type="NCBI Taxonomy" id="2754717"/>
    <lineage>
        <taxon>Bacteria</taxon>
        <taxon>Bacillati</taxon>
        <taxon>Actinomycetota</taxon>
        <taxon>Actinomycetota incertae sedis</taxon>
        <taxon>Candidatus Hakubellales</taxon>
        <taxon>Candidatus Hakubellaceae</taxon>
        <taxon>Candidatus Hakubella</taxon>
    </lineage>
</organism>
<dbReference type="InterPro" id="IPR000257">
    <property type="entry name" value="Uroporphyrinogen_deCOase"/>
</dbReference>
<dbReference type="RefSeq" id="WP_176230814.1">
    <property type="nucleotide sequence ID" value="NZ_BLRZ01000010.1"/>
</dbReference>
<dbReference type="EMBL" id="BLSC01000006">
    <property type="protein sequence ID" value="GFP36468.1"/>
    <property type="molecule type" value="Genomic_DNA"/>
</dbReference>
<evidence type="ECO:0000313" key="4">
    <source>
        <dbReference type="EMBL" id="GFP40092.1"/>
    </source>
</evidence>
<dbReference type="Proteomes" id="UP000569018">
    <property type="component" value="Unassembled WGS sequence"/>
</dbReference>
<evidence type="ECO:0000313" key="6">
    <source>
        <dbReference type="Proteomes" id="UP000569018"/>
    </source>
</evidence>
<dbReference type="AlphaFoldDB" id="A0A6V8QIU3"/>
<dbReference type="InterPro" id="IPR052024">
    <property type="entry name" value="Methanogen_methyltrans"/>
</dbReference>
<dbReference type="InterPro" id="IPR038071">
    <property type="entry name" value="UROD/MetE-like_sf"/>
</dbReference>
<dbReference type="SUPFAM" id="SSF51726">
    <property type="entry name" value="UROD/MetE-like"/>
    <property type="match status" value="1"/>
</dbReference>
<evidence type="ECO:0000259" key="1">
    <source>
        <dbReference type="Pfam" id="PF01208"/>
    </source>
</evidence>
<dbReference type="Proteomes" id="UP000588083">
    <property type="component" value="Unassembled WGS sequence"/>
</dbReference>
<dbReference type="Pfam" id="PF01208">
    <property type="entry name" value="URO-D"/>
    <property type="match status" value="1"/>
</dbReference>
<protein>
    <submittedName>
        <fullName evidence="3">Uroporphyrinogen decarboxylase</fullName>
    </submittedName>
</protein>
<dbReference type="GO" id="GO:0004853">
    <property type="term" value="F:uroporphyrinogen decarboxylase activity"/>
    <property type="evidence" value="ECO:0007669"/>
    <property type="project" value="InterPro"/>
</dbReference>
<reference evidence="5 6" key="1">
    <citation type="journal article" date="2020" name="Front. Microbiol.">
        <title>Single-cell genomics of novel Actinobacteria with the Wood-Ljungdahl pathway discovered in a serpentinizing system.</title>
        <authorList>
            <person name="Merino N."/>
            <person name="Kawai M."/>
            <person name="Boyd E.S."/>
            <person name="Colman D.R."/>
            <person name="McGlynn S.E."/>
            <person name="Nealson K.H."/>
            <person name="Kurokawa K."/>
            <person name="Hongoh Y."/>
        </authorList>
    </citation>
    <scope>NUCLEOTIDE SEQUENCE [LARGE SCALE GENOMIC DNA]</scope>
    <source>
        <strain evidence="2 7">S34</strain>
        <strain evidence="3 5">S44</strain>
        <strain evidence="4 6">S47</strain>
    </source>
</reference>
<feature type="domain" description="Uroporphyrinogen decarboxylase (URO-D)" evidence="1">
    <location>
        <begin position="204"/>
        <end position="400"/>
    </location>
</feature>
<dbReference type="Proteomes" id="UP000561271">
    <property type="component" value="Unassembled WGS sequence"/>
</dbReference>
<comment type="caution">
    <text evidence="3">The sequence shown here is derived from an EMBL/GenBank/DDBJ whole genome shotgun (WGS) entry which is preliminary data.</text>
</comment>
<dbReference type="EMBL" id="BLRZ01000010">
    <property type="protein sequence ID" value="GFP29431.1"/>
    <property type="molecule type" value="Genomic_DNA"/>
</dbReference>
<evidence type="ECO:0000313" key="7">
    <source>
        <dbReference type="Proteomes" id="UP000588083"/>
    </source>
</evidence>
<dbReference type="Gene3D" id="3.20.20.210">
    <property type="match status" value="1"/>
</dbReference>
<dbReference type="EMBL" id="BLSD01000140">
    <property type="protein sequence ID" value="GFP40092.1"/>
    <property type="molecule type" value="Genomic_DNA"/>
</dbReference>